<organism evidence="3 4">
    <name type="scientific">Sporosarcina ureae</name>
    <dbReference type="NCBI Taxonomy" id="1571"/>
    <lineage>
        <taxon>Bacteria</taxon>
        <taxon>Bacillati</taxon>
        <taxon>Bacillota</taxon>
        <taxon>Bacilli</taxon>
        <taxon>Bacillales</taxon>
        <taxon>Caryophanaceae</taxon>
        <taxon>Sporosarcina</taxon>
    </lineage>
</organism>
<evidence type="ECO:0000256" key="1">
    <source>
        <dbReference type="ARBA" id="ARBA00008007"/>
    </source>
</evidence>
<evidence type="ECO:0000259" key="2">
    <source>
        <dbReference type="Pfam" id="PF00156"/>
    </source>
</evidence>
<evidence type="ECO:0000313" key="3">
    <source>
        <dbReference type="EMBL" id="ARF15068.1"/>
    </source>
</evidence>
<name>A0ABN4YWE3_SPOUR</name>
<dbReference type="InterPro" id="IPR051910">
    <property type="entry name" value="ComF/GntX_DNA_util-trans"/>
</dbReference>
<comment type="similarity">
    <text evidence="1">Belongs to the ComF/GntX family.</text>
</comment>
<dbReference type="SUPFAM" id="SSF53271">
    <property type="entry name" value="PRTase-like"/>
    <property type="match status" value="1"/>
</dbReference>
<proteinExistence type="inferred from homology"/>
<dbReference type="Gene3D" id="3.40.50.2020">
    <property type="match status" value="1"/>
</dbReference>
<reference evidence="3 4" key="1">
    <citation type="submission" date="2016-04" db="EMBL/GenBank/DDBJ databases">
        <title>Comparative Genomics and Epigenetics of Sporosarcina ureae.</title>
        <authorList>
            <person name="Oliver A.S."/>
            <person name="Cooper K.K."/>
        </authorList>
    </citation>
    <scope>NUCLEOTIDE SEQUENCE [LARGE SCALE GENOMIC DNA]</scope>
    <source>
        <strain evidence="3 4">S204</strain>
    </source>
</reference>
<dbReference type="Pfam" id="PF00156">
    <property type="entry name" value="Pribosyltran"/>
    <property type="match status" value="1"/>
</dbReference>
<protein>
    <recommendedName>
        <fullName evidence="2">Phosphoribosyltransferase domain-containing protein</fullName>
    </recommendedName>
</protein>
<dbReference type="EMBL" id="CP015108">
    <property type="protein sequence ID" value="ARF15068.1"/>
    <property type="molecule type" value="Genomic_DNA"/>
</dbReference>
<evidence type="ECO:0000313" key="4">
    <source>
        <dbReference type="Proteomes" id="UP000192486"/>
    </source>
</evidence>
<dbReference type="RefSeq" id="WP_029052550.1">
    <property type="nucleotide sequence ID" value="NZ_CP015108.1"/>
</dbReference>
<dbReference type="InterPro" id="IPR000836">
    <property type="entry name" value="PRTase_dom"/>
</dbReference>
<dbReference type="InterPro" id="IPR029057">
    <property type="entry name" value="PRTase-like"/>
</dbReference>
<gene>
    <name evidence="3" type="ORF">SporoS204_13465</name>
</gene>
<dbReference type="PANTHER" id="PTHR47505:SF1">
    <property type="entry name" value="DNA UTILIZATION PROTEIN YHGH"/>
    <property type="match status" value="1"/>
</dbReference>
<feature type="domain" description="Phosphoribosyltransferase" evidence="2">
    <location>
        <begin position="164"/>
        <end position="200"/>
    </location>
</feature>
<keyword evidence="4" id="KW-1185">Reference proteome</keyword>
<accession>A0ABN4YWE3</accession>
<dbReference type="PANTHER" id="PTHR47505">
    <property type="entry name" value="DNA UTILIZATION PROTEIN YHGH"/>
    <property type="match status" value="1"/>
</dbReference>
<dbReference type="Proteomes" id="UP000192486">
    <property type="component" value="Chromosome"/>
</dbReference>
<dbReference type="CDD" id="cd06223">
    <property type="entry name" value="PRTases_typeI"/>
    <property type="match status" value="1"/>
</dbReference>
<sequence>MTCLLCDKALDDQPTWQHFLGIQKDMSACPICLEKFERIDHVIEDDVLDSVHSLYAYNEAAKEYLHQFKFMQDIALAQIFATSLRSVLNDSKKIIVPIPMHPINKRKRTFSQVDALLEAAKIPYQSLLEKTTESVMGEKSRSERLAMTELFRVTADICSNEAVYVLVDDIYTTGTTLRHAAEALKQRGVQRVEAVTLFRPIREK</sequence>